<dbReference type="Proteomes" id="UP001238088">
    <property type="component" value="Unassembled WGS sequence"/>
</dbReference>
<sequence length="123" mass="14410">MIALSSIDELQDAQIEIEKMKKDYPVLFEKLLEVIYLTRALQYKYQYMGHLIMDEYPGEAAPKFAYDSVQRIYKSEMQKLKANHDFRVLKQVMVKFSNLNYSKIFLLAIGQKPESLVGSSYIK</sequence>
<organism evidence="1 2">
    <name type="scientific">Cytobacillus purgationiresistens</name>
    <dbReference type="NCBI Taxonomy" id="863449"/>
    <lineage>
        <taxon>Bacteria</taxon>
        <taxon>Bacillati</taxon>
        <taxon>Bacillota</taxon>
        <taxon>Bacilli</taxon>
        <taxon>Bacillales</taxon>
        <taxon>Bacillaceae</taxon>
        <taxon>Cytobacillus</taxon>
    </lineage>
</organism>
<reference evidence="1 2" key="1">
    <citation type="submission" date="2023-07" db="EMBL/GenBank/DDBJ databases">
        <title>Genomic Encyclopedia of Type Strains, Phase IV (KMG-IV): sequencing the most valuable type-strain genomes for metagenomic binning, comparative biology and taxonomic classification.</title>
        <authorList>
            <person name="Goeker M."/>
        </authorList>
    </citation>
    <scope>NUCLEOTIDE SEQUENCE [LARGE SCALE GENOMIC DNA]</scope>
    <source>
        <strain evidence="1 2">DSM 23494</strain>
    </source>
</reference>
<name>A0ABU0AMM3_9BACI</name>
<comment type="caution">
    <text evidence="1">The sequence shown here is derived from an EMBL/GenBank/DDBJ whole genome shotgun (WGS) entry which is preliminary data.</text>
</comment>
<keyword evidence="2" id="KW-1185">Reference proteome</keyword>
<accession>A0ABU0AMM3</accession>
<dbReference type="EMBL" id="JAUSUB010000024">
    <property type="protein sequence ID" value="MDQ0272519.1"/>
    <property type="molecule type" value="Genomic_DNA"/>
</dbReference>
<dbReference type="RefSeq" id="WP_307477881.1">
    <property type="nucleotide sequence ID" value="NZ_JAUSUB010000024.1"/>
</dbReference>
<protein>
    <submittedName>
        <fullName evidence="1">Uncharacterized protein</fullName>
    </submittedName>
</protein>
<evidence type="ECO:0000313" key="1">
    <source>
        <dbReference type="EMBL" id="MDQ0272519.1"/>
    </source>
</evidence>
<gene>
    <name evidence="1" type="ORF">J2S17_004411</name>
</gene>
<evidence type="ECO:0000313" key="2">
    <source>
        <dbReference type="Proteomes" id="UP001238088"/>
    </source>
</evidence>
<proteinExistence type="predicted"/>